<evidence type="ECO:0000256" key="8">
    <source>
        <dbReference type="ARBA" id="ARBA00049339"/>
    </source>
</evidence>
<sequence length="518" mass="57791">MLRARLKRILQEAAGIDAVADFSLDAPPKTEYGDYATNLPLVLAAKDKQDPMSVAAMLAQEISDASLEKVEIAPPGFLNLYLSRDAKQAALEEILVKAKQYGDRATKAEKIQVEFISANPTGPLTLANGRGGFFGDVLSQVLATQGYTVGREYYINDSGNQVRTLGLAVLAAGGLVPDNEAYYRGDHISRWAKSHTELLSSLKEKPEDLGRAVAADFMDQLIKPAIENKMKIHFDRWTSEYIDIYQKGLHTQALEFFKQGGYVYEGEGALWLSTTVFGDDKDRVLVTSDGLPTYLLMDSGHYLETKERGFQAKINLLGADHYGYVPRIQAAAQILGFKNSKVIVMQLVRLVEGGQEMRMSKRKGIYVTIDELIADAGLDAVRYFFLEKNPETHIDFDVELARKQSKENPVYYIQYAHARLASIFRKESMTPADFDVAALATDSEKALIKRLIQFSDALEDTALDCRVSRLVHYAYELARDFHLFYEKNRILDAAGGTKSARVALALAAHPIRMYIVFL</sequence>
<dbReference type="GO" id="GO:0006420">
    <property type="term" value="P:arginyl-tRNA aminoacylation"/>
    <property type="evidence" value="ECO:0007669"/>
    <property type="project" value="UniProtKB-UniRule"/>
</dbReference>
<dbReference type="InterPro" id="IPR008909">
    <property type="entry name" value="DALR_anticod-bd"/>
</dbReference>
<feature type="domain" description="Arginyl tRNA synthetase N-terminal" evidence="12">
    <location>
        <begin position="4"/>
        <end position="82"/>
    </location>
</feature>
<dbReference type="InterPro" id="IPR036695">
    <property type="entry name" value="Arg-tRNA-synth_N_sf"/>
</dbReference>
<dbReference type="Gene3D" id="3.30.1360.70">
    <property type="entry name" value="Arginyl tRNA synthetase N-terminal domain"/>
    <property type="match status" value="1"/>
</dbReference>
<dbReference type="SMART" id="SM00836">
    <property type="entry name" value="DALR_1"/>
    <property type="match status" value="1"/>
</dbReference>
<evidence type="ECO:0000256" key="4">
    <source>
        <dbReference type="ARBA" id="ARBA00022741"/>
    </source>
</evidence>
<keyword evidence="3 10" id="KW-0436">Ligase</keyword>
<evidence type="ECO:0000259" key="12">
    <source>
        <dbReference type="SMART" id="SM01016"/>
    </source>
</evidence>
<reference evidence="13" key="1">
    <citation type="submission" date="2020-07" db="EMBL/GenBank/DDBJ databases">
        <title>Huge and variable diversity of episymbiotic CPR bacteria and DPANN archaea in groundwater ecosystems.</title>
        <authorList>
            <person name="He C.Y."/>
            <person name="Keren R."/>
            <person name="Whittaker M."/>
            <person name="Farag I.F."/>
            <person name="Doudna J."/>
            <person name="Cate J.H.D."/>
            <person name="Banfield J.F."/>
        </authorList>
    </citation>
    <scope>NUCLEOTIDE SEQUENCE</scope>
    <source>
        <strain evidence="13">NC_groundwater_193_Ag_S-0.1um_51_7</strain>
    </source>
</reference>
<evidence type="ECO:0000256" key="6">
    <source>
        <dbReference type="ARBA" id="ARBA00022917"/>
    </source>
</evidence>
<keyword evidence="7 10" id="KW-0030">Aminoacyl-tRNA synthetase</keyword>
<evidence type="ECO:0000256" key="3">
    <source>
        <dbReference type="ARBA" id="ARBA00022598"/>
    </source>
</evidence>
<dbReference type="SUPFAM" id="SSF55190">
    <property type="entry name" value="Arginyl-tRNA synthetase (ArgRS), N-terminal 'additional' domain"/>
    <property type="match status" value="1"/>
</dbReference>
<dbReference type="GO" id="GO:0005524">
    <property type="term" value="F:ATP binding"/>
    <property type="evidence" value="ECO:0007669"/>
    <property type="project" value="UniProtKB-KW"/>
</dbReference>
<keyword evidence="4 10" id="KW-0547">Nucleotide-binding</keyword>
<evidence type="ECO:0000313" key="13">
    <source>
        <dbReference type="EMBL" id="MBI2096668.1"/>
    </source>
</evidence>
<evidence type="ECO:0000313" key="14">
    <source>
        <dbReference type="Proteomes" id="UP000724148"/>
    </source>
</evidence>
<evidence type="ECO:0000256" key="7">
    <source>
        <dbReference type="ARBA" id="ARBA00023146"/>
    </source>
</evidence>
<dbReference type="PANTHER" id="PTHR11956">
    <property type="entry name" value="ARGINYL-TRNA SYNTHETASE"/>
    <property type="match status" value="1"/>
</dbReference>
<dbReference type="InterPro" id="IPR001278">
    <property type="entry name" value="Arg-tRNA-ligase"/>
</dbReference>
<dbReference type="EMBL" id="JACOZA010000017">
    <property type="protein sequence ID" value="MBI2096668.1"/>
    <property type="molecule type" value="Genomic_DNA"/>
</dbReference>
<feature type="non-terminal residue" evidence="13">
    <location>
        <position position="518"/>
    </location>
</feature>
<comment type="caution">
    <text evidence="13">The sequence shown here is derived from an EMBL/GenBank/DDBJ whole genome shotgun (WGS) entry which is preliminary data.</text>
</comment>
<protein>
    <recommendedName>
        <fullName evidence="2 9">Arginine--tRNA ligase</fullName>
        <ecNumber evidence="2 9">6.1.1.19</ecNumber>
    </recommendedName>
</protein>
<dbReference type="SUPFAM" id="SSF47323">
    <property type="entry name" value="Anticodon-binding domain of a subclass of class I aminoacyl-tRNA synthetases"/>
    <property type="match status" value="1"/>
</dbReference>
<evidence type="ECO:0000259" key="11">
    <source>
        <dbReference type="SMART" id="SM00836"/>
    </source>
</evidence>
<dbReference type="Proteomes" id="UP000724148">
    <property type="component" value="Unassembled WGS sequence"/>
</dbReference>
<dbReference type="GO" id="GO:0004814">
    <property type="term" value="F:arginine-tRNA ligase activity"/>
    <property type="evidence" value="ECO:0007669"/>
    <property type="project" value="UniProtKB-UniRule"/>
</dbReference>
<dbReference type="PANTHER" id="PTHR11956:SF5">
    <property type="entry name" value="ARGININE--TRNA LIGASE, CYTOPLASMIC"/>
    <property type="match status" value="1"/>
</dbReference>
<dbReference type="InterPro" id="IPR009080">
    <property type="entry name" value="tRNAsynth_Ia_anticodon-bd"/>
</dbReference>
<dbReference type="Pfam" id="PF03485">
    <property type="entry name" value="Arg_tRNA_synt_N"/>
    <property type="match status" value="1"/>
</dbReference>
<feature type="domain" description="DALR anticodon binding" evidence="11">
    <location>
        <begin position="413"/>
        <end position="513"/>
    </location>
</feature>
<dbReference type="SUPFAM" id="SSF52374">
    <property type="entry name" value="Nucleotidylyl transferase"/>
    <property type="match status" value="1"/>
</dbReference>
<dbReference type="SMART" id="SM01016">
    <property type="entry name" value="Arg_tRNA_synt_N"/>
    <property type="match status" value="1"/>
</dbReference>
<proteinExistence type="inferred from homology"/>
<evidence type="ECO:0000256" key="5">
    <source>
        <dbReference type="ARBA" id="ARBA00022840"/>
    </source>
</evidence>
<dbReference type="AlphaFoldDB" id="A0A931WNJ1"/>
<dbReference type="InterPro" id="IPR035684">
    <property type="entry name" value="ArgRS_core"/>
</dbReference>
<dbReference type="NCBIfam" id="TIGR00456">
    <property type="entry name" value="argS"/>
    <property type="match status" value="1"/>
</dbReference>
<keyword evidence="5 10" id="KW-0067">ATP-binding</keyword>
<accession>A0A931WNJ1</accession>
<comment type="catalytic activity">
    <reaction evidence="8">
        <text>tRNA(Arg) + L-arginine + ATP = L-arginyl-tRNA(Arg) + AMP + diphosphate</text>
        <dbReference type="Rhea" id="RHEA:20301"/>
        <dbReference type="Rhea" id="RHEA-COMP:9658"/>
        <dbReference type="Rhea" id="RHEA-COMP:9673"/>
        <dbReference type="ChEBI" id="CHEBI:30616"/>
        <dbReference type="ChEBI" id="CHEBI:32682"/>
        <dbReference type="ChEBI" id="CHEBI:33019"/>
        <dbReference type="ChEBI" id="CHEBI:78442"/>
        <dbReference type="ChEBI" id="CHEBI:78513"/>
        <dbReference type="ChEBI" id="CHEBI:456215"/>
        <dbReference type="EC" id="6.1.1.19"/>
    </reaction>
</comment>
<dbReference type="GO" id="GO:0005737">
    <property type="term" value="C:cytoplasm"/>
    <property type="evidence" value="ECO:0007669"/>
    <property type="project" value="UniProtKB-UniRule"/>
</dbReference>
<dbReference type="InterPro" id="IPR005148">
    <property type="entry name" value="Arg-tRNA-synth_N"/>
</dbReference>
<dbReference type="Pfam" id="PF05746">
    <property type="entry name" value="DALR_1"/>
    <property type="match status" value="1"/>
</dbReference>
<evidence type="ECO:0000256" key="9">
    <source>
        <dbReference type="NCBIfam" id="TIGR00456"/>
    </source>
</evidence>
<evidence type="ECO:0000256" key="2">
    <source>
        <dbReference type="ARBA" id="ARBA00012837"/>
    </source>
</evidence>
<dbReference type="Gene3D" id="1.10.730.10">
    <property type="entry name" value="Isoleucyl-tRNA Synthetase, Domain 1"/>
    <property type="match status" value="1"/>
</dbReference>
<dbReference type="Gene3D" id="3.40.50.620">
    <property type="entry name" value="HUPs"/>
    <property type="match status" value="1"/>
</dbReference>
<evidence type="ECO:0000256" key="10">
    <source>
        <dbReference type="RuleBase" id="RU363038"/>
    </source>
</evidence>
<gene>
    <name evidence="13" type="ORF">HYT40_00710</name>
</gene>
<name>A0A931WNJ1_9BACT</name>
<keyword evidence="6 10" id="KW-0648">Protein biosynthesis</keyword>
<evidence type="ECO:0000256" key="1">
    <source>
        <dbReference type="ARBA" id="ARBA00005594"/>
    </source>
</evidence>
<dbReference type="Pfam" id="PF00750">
    <property type="entry name" value="tRNA-synt_1d"/>
    <property type="match status" value="1"/>
</dbReference>
<dbReference type="EC" id="6.1.1.19" evidence="2 9"/>
<organism evidence="13 14">
    <name type="scientific">Candidatus Sungiibacteriota bacterium</name>
    <dbReference type="NCBI Taxonomy" id="2750080"/>
    <lineage>
        <taxon>Bacteria</taxon>
        <taxon>Candidatus Sungiibacteriota</taxon>
    </lineage>
</organism>
<dbReference type="PRINTS" id="PR01038">
    <property type="entry name" value="TRNASYNTHARG"/>
</dbReference>
<comment type="similarity">
    <text evidence="1 10">Belongs to the class-I aminoacyl-tRNA synthetase family.</text>
</comment>
<dbReference type="InterPro" id="IPR014729">
    <property type="entry name" value="Rossmann-like_a/b/a_fold"/>
</dbReference>